<sequence>MRSISRFVFCAVLVLLSLLVGVRVEAQVAASSKDAEVEELRQTVRDLTQRVAVLEKQLNQRQTVVNAPAADGAVVSAASSSLSSAVVAEADATSMPVVADATGPVGAVNAQSATAAANAPGSQALPLPAQLPGGATLNYYFDGYYGYDFNHPIGRVQYLRAYDVLSNAFSLNQAGVVLALDPSVEEGRRYGVRLDLQFGQATETLQGNPANEPRPEVYRNIFQAYGTYVFPLSKGLTVDFGKWASSIGIEGNYTKDQMNYTRSFWFNYLPFYHMGVRANYKINDKLSANYWIVNGTEQSEPTNSFKDELFGFVAQPTKNISWTVNYYLGQDNPDVTPVSGCGTPVQPGLCLAPITPAPDGKLHIFDTYATWNATPKVTLALEGDYEVSRVWAHAGPGMSSAPKHVIGGAGYARYQWTPRMALAGRTEYFSDRGGLFSGTTQALKEFTGTYEFKVSDGLLSRLEYRRDWTNVPFFLTNRVGVLSQNQDTLTVGLVWWYGGKQGAW</sequence>
<evidence type="ECO:0000313" key="2">
    <source>
        <dbReference type="EMBL" id="RSL15852.1"/>
    </source>
</evidence>
<dbReference type="Pfam" id="PF07642">
    <property type="entry name" value="BBP2"/>
    <property type="match status" value="1"/>
</dbReference>
<name>A0A428MG67_9BACT</name>
<gene>
    <name evidence="2" type="ORF">EDE15_1357</name>
</gene>
<protein>
    <submittedName>
        <fullName evidence="2">Putative OmpL-like beta-barrel porin-2</fullName>
    </submittedName>
</protein>
<dbReference type="OrthoDB" id="111111at2"/>
<dbReference type="EMBL" id="RSDW01000001">
    <property type="protein sequence ID" value="RSL15852.1"/>
    <property type="molecule type" value="Genomic_DNA"/>
</dbReference>
<evidence type="ECO:0000313" key="3">
    <source>
        <dbReference type="Proteomes" id="UP000269669"/>
    </source>
</evidence>
<dbReference type="InterPro" id="IPR011486">
    <property type="entry name" value="BBP2"/>
</dbReference>
<dbReference type="Proteomes" id="UP000269669">
    <property type="component" value="Unassembled WGS sequence"/>
</dbReference>
<accession>A0A428MG67</accession>
<organism evidence="2 3">
    <name type="scientific">Edaphobacter aggregans</name>
    <dbReference type="NCBI Taxonomy" id="570835"/>
    <lineage>
        <taxon>Bacteria</taxon>
        <taxon>Pseudomonadati</taxon>
        <taxon>Acidobacteriota</taxon>
        <taxon>Terriglobia</taxon>
        <taxon>Terriglobales</taxon>
        <taxon>Acidobacteriaceae</taxon>
        <taxon>Edaphobacter</taxon>
    </lineage>
</organism>
<keyword evidence="1" id="KW-0175">Coiled coil</keyword>
<dbReference type="AlphaFoldDB" id="A0A428MG67"/>
<dbReference type="RefSeq" id="WP_125484543.1">
    <property type="nucleotide sequence ID" value="NZ_RSDW01000001.1"/>
</dbReference>
<comment type="caution">
    <text evidence="2">The sequence shown here is derived from an EMBL/GenBank/DDBJ whole genome shotgun (WGS) entry which is preliminary data.</text>
</comment>
<keyword evidence="3" id="KW-1185">Reference proteome</keyword>
<reference evidence="2 3" key="1">
    <citation type="submission" date="2018-12" db="EMBL/GenBank/DDBJ databases">
        <title>Sequencing of bacterial isolates from soil warming experiment in Harvard Forest, Massachusetts, USA.</title>
        <authorList>
            <person name="Deangelis K."/>
        </authorList>
    </citation>
    <scope>NUCLEOTIDE SEQUENCE [LARGE SCALE GENOMIC DNA]</scope>
    <source>
        <strain evidence="2 3">EB153</strain>
    </source>
</reference>
<feature type="coiled-coil region" evidence="1">
    <location>
        <begin position="30"/>
        <end position="57"/>
    </location>
</feature>
<evidence type="ECO:0000256" key="1">
    <source>
        <dbReference type="SAM" id="Coils"/>
    </source>
</evidence>
<proteinExistence type="predicted"/>